<comment type="caution">
    <text evidence="2">The sequence shown here is derived from an EMBL/GenBank/DDBJ whole genome shotgun (WGS) entry which is preliminary data.</text>
</comment>
<feature type="chain" id="PRO_5040481012" evidence="1">
    <location>
        <begin position="19"/>
        <end position="170"/>
    </location>
</feature>
<sequence length="170" mass="18485">MSNFSALLLPVLWSAADALVDVGLDMVRNWWKTGKVNIAVKHVLTKVLTAIAGRVAQLLTPIILGRIKTVYTATPSLTVTLTSDNFAALQDSPSIRSTAPDRVIKPSSQLRWSDPARSHVDKRRTLPPTQCSVPAVSYSDGVPILNNCGHLLCAYMHSWFGLTIHSVVIA</sequence>
<evidence type="ECO:0000313" key="3">
    <source>
        <dbReference type="Proteomes" id="UP000829685"/>
    </source>
</evidence>
<proteinExistence type="predicted"/>
<gene>
    <name evidence="2" type="ORF">JX265_013193</name>
</gene>
<accession>A0A9P9W993</accession>
<organism evidence="2 3">
    <name type="scientific">Neoarthrinium moseri</name>
    <dbReference type="NCBI Taxonomy" id="1658444"/>
    <lineage>
        <taxon>Eukaryota</taxon>
        <taxon>Fungi</taxon>
        <taxon>Dikarya</taxon>
        <taxon>Ascomycota</taxon>
        <taxon>Pezizomycotina</taxon>
        <taxon>Sordariomycetes</taxon>
        <taxon>Xylariomycetidae</taxon>
        <taxon>Amphisphaeriales</taxon>
        <taxon>Apiosporaceae</taxon>
        <taxon>Neoarthrinium</taxon>
    </lineage>
</organism>
<name>A0A9P9W993_9PEZI</name>
<dbReference type="AlphaFoldDB" id="A0A9P9W993"/>
<evidence type="ECO:0000313" key="2">
    <source>
        <dbReference type="EMBL" id="KAI1851836.1"/>
    </source>
</evidence>
<feature type="signal peptide" evidence="1">
    <location>
        <begin position="1"/>
        <end position="18"/>
    </location>
</feature>
<dbReference type="EMBL" id="JAFIMR010000064">
    <property type="protein sequence ID" value="KAI1851836.1"/>
    <property type="molecule type" value="Genomic_DNA"/>
</dbReference>
<dbReference type="Proteomes" id="UP000829685">
    <property type="component" value="Unassembled WGS sequence"/>
</dbReference>
<reference evidence="2" key="1">
    <citation type="submission" date="2021-03" db="EMBL/GenBank/DDBJ databases">
        <title>Revisited historic fungal species revealed as producer of novel bioactive compounds through whole genome sequencing and comparative genomics.</title>
        <authorList>
            <person name="Vignolle G.A."/>
            <person name="Hochenegger N."/>
            <person name="Mach R.L."/>
            <person name="Mach-Aigner A.R."/>
            <person name="Javad Rahimi M."/>
            <person name="Salim K.A."/>
            <person name="Chan C.M."/>
            <person name="Lim L.B.L."/>
            <person name="Cai F."/>
            <person name="Druzhinina I.S."/>
            <person name="U'Ren J.M."/>
            <person name="Derntl C."/>
        </authorList>
    </citation>
    <scope>NUCLEOTIDE SEQUENCE</scope>
    <source>
        <strain evidence="2">TUCIM 5799</strain>
    </source>
</reference>
<keyword evidence="3" id="KW-1185">Reference proteome</keyword>
<keyword evidence="1" id="KW-0732">Signal</keyword>
<protein>
    <submittedName>
        <fullName evidence="2">Uncharacterized protein</fullName>
    </submittedName>
</protein>
<evidence type="ECO:0000256" key="1">
    <source>
        <dbReference type="SAM" id="SignalP"/>
    </source>
</evidence>